<protein>
    <submittedName>
        <fullName evidence="2">Dehydratase</fullName>
    </submittedName>
</protein>
<dbReference type="Proteomes" id="UP000663203">
    <property type="component" value="Chromosome"/>
</dbReference>
<accession>A0A8A2VIT8</accession>
<dbReference type="InterPro" id="IPR050965">
    <property type="entry name" value="UPF0336/Enoyl-CoA_hydratase"/>
</dbReference>
<dbReference type="RefSeq" id="WP_207290341.1">
    <property type="nucleotide sequence ID" value="NZ_CP071462.1"/>
</dbReference>
<dbReference type="SUPFAM" id="SSF54637">
    <property type="entry name" value="Thioesterase/thiol ester dehydrase-isomerase"/>
    <property type="match status" value="1"/>
</dbReference>
<reference evidence="2 3" key="1">
    <citation type="submission" date="2021-03" db="EMBL/GenBank/DDBJ databases">
        <title>Haloterrigena longa sp. nov. and Haloterrigena limicola sp. nov., extremely halophilic archaea isolated from a salt lake.</title>
        <authorList>
            <person name="Henglin C."/>
        </authorList>
    </citation>
    <scope>NUCLEOTIDE SEQUENCE [LARGE SCALE GENOMIC DNA]</scope>
    <source>
        <strain evidence="2 3">KZCA68</strain>
    </source>
</reference>
<dbReference type="EMBL" id="CP071462">
    <property type="protein sequence ID" value="QSX00621.1"/>
    <property type="molecule type" value="Genomic_DNA"/>
</dbReference>
<dbReference type="PANTHER" id="PTHR43437:SF3">
    <property type="entry name" value="HYDROXYACYL-THIOESTER DEHYDRATASE TYPE 2, MITOCHONDRIAL"/>
    <property type="match status" value="1"/>
</dbReference>
<evidence type="ECO:0000259" key="1">
    <source>
        <dbReference type="Pfam" id="PF01575"/>
    </source>
</evidence>
<dbReference type="KEGG" id="hakz:J0X25_06590"/>
<feature type="domain" description="MaoC-like" evidence="1">
    <location>
        <begin position="12"/>
        <end position="100"/>
    </location>
</feature>
<keyword evidence="3" id="KW-1185">Reference proteome</keyword>
<dbReference type="InterPro" id="IPR002539">
    <property type="entry name" value="MaoC-like_dom"/>
</dbReference>
<sequence>MARPVEGETHTFERTFTTDDVERFADLSGDRQDIHTEPDEEGRLMVHGLLTATLPTKIGGDLEVLAQRMDLEFVRPVYTGERITCRWTFESVAERDDRYEIVVDVNCENGDGKTVLTGSTEGLIWRE</sequence>
<dbReference type="PANTHER" id="PTHR43437">
    <property type="entry name" value="HYDROXYACYL-THIOESTER DEHYDRATASE TYPE 2, MITOCHONDRIAL-RELATED"/>
    <property type="match status" value="1"/>
</dbReference>
<dbReference type="Gene3D" id="3.10.129.10">
    <property type="entry name" value="Hotdog Thioesterase"/>
    <property type="match status" value="1"/>
</dbReference>
<name>A0A8A2VIT8_9EURY</name>
<dbReference type="GeneID" id="63186957"/>
<dbReference type="GO" id="GO:0006633">
    <property type="term" value="P:fatty acid biosynthetic process"/>
    <property type="evidence" value="ECO:0007669"/>
    <property type="project" value="TreeGrafter"/>
</dbReference>
<dbReference type="GO" id="GO:0019171">
    <property type="term" value="F:(3R)-hydroxyacyl-[acyl-carrier-protein] dehydratase activity"/>
    <property type="evidence" value="ECO:0007669"/>
    <property type="project" value="TreeGrafter"/>
</dbReference>
<dbReference type="Pfam" id="PF01575">
    <property type="entry name" value="MaoC_dehydratas"/>
    <property type="match status" value="1"/>
</dbReference>
<gene>
    <name evidence="2" type="ORF">J0X25_06590</name>
</gene>
<proteinExistence type="predicted"/>
<dbReference type="InterPro" id="IPR029069">
    <property type="entry name" value="HotDog_dom_sf"/>
</dbReference>
<evidence type="ECO:0000313" key="2">
    <source>
        <dbReference type="EMBL" id="QSX00621.1"/>
    </source>
</evidence>
<organism evidence="2 3">
    <name type="scientific">Haloterrigena alkaliphila</name>
    <dbReference type="NCBI Taxonomy" id="2816475"/>
    <lineage>
        <taxon>Archaea</taxon>
        <taxon>Methanobacteriati</taxon>
        <taxon>Methanobacteriota</taxon>
        <taxon>Stenosarchaea group</taxon>
        <taxon>Halobacteria</taxon>
        <taxon>Halobacteriales</taxon>
        <taxon>Natrialbaceae</taxon>
        <taxon>Haloterrigena</taxon>
    </lineage>
</organism>
<dbReference type="AlphaFoldDB" id="A0A8A2VIT8"/>
<evidence type="ECO:0000313" key="3">
    <source>
        <dbReference type="Proteomes" id="UP000663203"/>
    </source>
</evidence>